<evidence type="ECO:0000256" key="1">
    <source>
        <dbReference type="ARBA" id="ARBA00010792"/>
    </source>
</evidence>
<dbReference type="KEGG" id="paun:MJA45_25225"/>
<dbReference type="GO" id="GO:0005886">
    <property type="term" value="C:plasma membrane"/>
    <property type="evidence" value="ECO:0007669"/>
    <property type="project" value="TreeGrafter"/>
</dbReference>
<dbReference type="InterPro" id="IPR032816">
    <property type="entry name" value="VTT_dom"/>
</dbReference>
<dbReference type="EMBL" id="CP130318">
    <property type="protein sequence ID" value="WNQ14331.1"/>
    <property type="molecule type" value="Genomic_DNA"/>
</dbReference>
<keyword evidence="2" id="KW-0812">Transmembrane</keyword>
<keyword evidence="2" id="KW-0472">Membrane</keyword>
<organism evidence="4 5">
    <name type="scientific">Paenibacillus aurantius</name>
    <dbReference type="NCBI Taxonomy" id="2918900"/>
    <lineage>
        <taxon>Bacteria</taxon>
        <taxon>Bacillati</taxon>
        <taxon>Bacillota</taxon>
        <taxon>Bacilli</taxon>
        <taxon>Bacillales</taxon>
        <taxon>Paenibacillaceae</taxon>
        <taxon>Paenibacillus</taxon>
    </lineage>
</organism>
<feature type="transmembrane region" description="Helical" evidence="2">
    <location>
        <begin position="139"/>
        <end position="159"/>
    </location>
</feature>
<comment type="similarity">
    <text evidence="1">Belongs to the DedA family.</text>
</comment>
<feature type="transmembrane region" description="Helical" evidence="2">
    <location>
        <begin position="179"/>
        <end position="197"/>
    </location>
</feature>
<dbReference type="AlphaFoldDB" id="A0AA96LIA6"/>
<protein>
    <submittedName>
        <fullName evidence="4">DedA family protein</fullName>
    </submittedName>
</protein>
<sequence>MKLLDMLEHMFEQYGYLVLLFGLPLDFIASPIPPGNSTLTYTGYLAYKGVLDGLCAFVLALAGSWLGVTITYLAGYKLGMPLIEKYGRWLSIKPSFVEKTRRYYDKYGDNLLLIAFFLPGVRQFIGYFIGILRIPFKTVLMYAYTGTFLWVTAFFSIGYGFGDRWQQVFLLVERYLKTIFIGLAIILAAFLLAKWIGRGRLRS</sequence>
<dbReference type="InterPro" id="IPR051311">
    <property type="entry name" value="DedA_domain"/>
</dbReference>
<feature type="domain" description="VTT" evidence="3">
    <location>
        <begin position="38"/>
        <end position="159"/>
    </location>
</feature>
<evidence type="ECO:0000313" key="5">
    <source>
        <dbReference type="Proteomes" id="UP001305702"/>
    </source>
</evidence>
<dbReference type="Proteomes" id="UP001305702">
    <property type="component" value="Chromosome"/>
</dbReference>
<proteinExistence type="inferred from homology"/>
<reference evidence="4 5" key="1">
    <citation type="submission" date="2022-02" db="EMBL/GenBank/DDBJ databases">
        <title>Paenibacillus sp. MBLB1776 Whole Genome Shotgun Sequencing.</title>
        <authorList>
            <person name="Hwang C.Y."/>
            <person name="Cho E.-S."/>
            <person name="Seo M.-J."/>
        </authorList>
    </citation>
    <scope>NUCLEOTIDE SEQUENCE [LARGE SCALE GENOMIC DNA]</scope>
    <source>
        <strain evidence="4 5">MBLB1776</strain>
    </source>
</reference>
<accession>A0AA96LIA6</accession>
<dbReference type="PANTHER" id="PTHR42709:SF9">
    <property type="entry name" value="ALKALINE PHOSPHATASE LIKE PROTEIN"/>
    <property type="match status" value="1"/>
</dbReference>
<evidence type="ECO:0000256" key="2">
    <source>
        <dbReference type="SAM" id="Phobius"/>
    </source>
</evidence>
<keyword evidence="5" id="KW-1185">Reference proteome</keyword>
<name>A0AA96LIA6_9BACL</name>
<evidence type="ECO:0000259" key="3">
    <source>
        <dbReference type="Pfam" id="PF09335"/>
    </source>
</evidence>
<evidence type="ECO:0000313" key="4">
    <source>
        <dbReference type="EMBL" id="WNQ14331.1"/>
    </source>
</evidence>
<feature type="transmembrane region" description="Helical" evidence="2">
    <location>
        <begin position="111"/>
        <end position="132"/>
    </location>
</feature>
<keyword evidence="2" id="KW-1133">Transmembrane helix</keyword>
<dbReference type="Pfam" id="PF09335">
    <property type="entry name" value="VTT_dom"/>
    <property type="match status" value="1"/>
</dbReference>
<gene>
    <name evidence="4" type="ORF">MJA45_25225</name>
</gene>
<feature type="transmembrane region" description="Helical" evidence="2">
    <location>
        <begin position="53"/>
        <end position="74"/>
    </location>
</feature>
<dbReference type="PANTHER" id="PTHR42709">
    <property type="entry name" value="ALKALINE PHOSPHATASE LIKE PROTEIN"/>
    <property type="match status" value="1"/>
</dbReference>
<feature type="transmembrane region" description="Helical" evidence="2">
    <location>
        <begin position="14"/>
        <end position="32"/>
    </location>
</feature>